<keyword evidence="5" id="KW-0732">Signal</keyword>
<evidence type="ECO:0000256" key="5">
    <source>
        <dbReference type="SAM" id="SignalP"/>
    </source>
</evidence>
<dbReference type="Proteomes" id="UP000315750">
    <property type="component" value="Chromosome"/>
</dbReference>
<feature type="domain" description="Thioredoxin" evidence="6">
    <location>
        <begin position="36"/>
        <end position="202"/>
    </location>
</feature>
<dbReference type="Pfam" id="PF00578">
    <property type="entry name" value="AhpC-TSA"/>
    <property type="match status" value="1"/>
</dbReference>
<comment type="subcellular location">
    <subcellularLocation>
        <location evidence="1">Cell envelope</location>
    </subcellularLocation>
</comment>
<evidence type="ECO:0000313" key="7">
    <source>
        <dbReference type="EMBL" id="QDU58109.1"/>
    </source>
</evidence>
<proteinExistence type="predicted"/>
<keyword evidence="8" id="KW-1185">Reference proteome</keyword>
<keyword evidence="2" id="KW-0201">Cytochrome c-type biogenesis</keyword>
<evidence type="ECO:0000256" key="3">
    <source>
        <dbReference type="ARBA" id="ARBA00023157"/>
    </source>
</evidence>
<dbReference type="InterPro" id="IPR017937">
    <property type="entry name" value="Thioredoxin_CS"/>
</dbReference>
<dbReference type="PROSITE" id="PS51352">
    <property type="entry name" value="THIOREDOXIN_2"/>
    <property type="match status" value="1"/>
</dbReference>
<dbReference type="SUPFAM" id="SSF52833">
    <property type="entry name" value="Thioredoxin-like"/>
    <property type="match status" value="1"/>
</dbReference>
<dbReference type="InterPro" id="IPR036249">
    <property type="entry name" value="Thioredoxin-like_sf"/>
</dbReference>
<dbReference type="GO" id="GO:0030313">
    <property type="term" value="C:cell envelope"/>
    <property type="evidence" value="ECO:0007669"/>
    <property type="project" value="UniProtKB-SubCell"/>
</dbReference>
<dbReference type="PANTHER" id="PTHR42852">
    <property type="entry name" value="THIOL:DISULFIDE INTERCHANGE PROTEIN DSBE"/>
    <property type="match status" value="1"/>
</dbReference>
<dbReference type="OrthoDB" id="9802923at2"/>
<gene>
    <name evidence="7" type="primary">resA_9</name>
    <name evidence="7" type="ORF">Pan181_43350</name>
</gene>
<feature type="chain" id="PRO_5022216579" evidence="5">
    <location>
        <begin position="23"/>
        <end position="389"/>
    </location>
</feature>
<keyword evidence="4" id="KW-0676">Redox-active center</keyword>
<evidence type="ECO:0000256" key="4">
    <source>
        <dbReference type="ARBA" id="ARBA00023284"/>
    </source>
</evidence>
<dbReference type="AlphaFoldDB" id="A0A518ATQ3"/>
<dbReference type="CDD" id="cd02966">
    <property type="entry name" value="TlpA_like_family"/>
    <property type="match status" value="1"/>
</dbReference>
<dbReference type="KEGG" id="amuc:Pan181_43350"/>
<reference evidence="7 8" key="1">
    <citation type="submission" date="2019-02" db="EMBL/GenBank/DDBJ databases">
        <title>Deep-cultivation of Planctomycetes and their phenomic and genomic characterization uncovers novel biology.</title>
        <authorList>
            <person name="Wiegand S."/>
            <person name="Jogler M."/>
            <person name="Boedeker C."/>
            <person name="Pinto D."/>
            <person name="Vollmers J."/>
            <person name="Rivas-Marin E."/>
            <person name="Kohn T."/>
            <person name="Peeters S.H."/>
            <person name="Heuer A."/>
            <person name="Rast P."/>
            <person name="Oberbeckmann S."/>
            <person name="Bunk B."/>
            <person name="Jeske O."/>
            <person name="Meyerdierks A."/>
            <person name="Storesund J.E."/>
            <person name="Kallscheuer N."/>
            <person name="Luecker S."/>
            <person name="Lage O.M."/>
            <person name="Pohl T."/>
            <person name="Merkel B.J."/>
            <person name="Hornburger P."/>
            <person name="Mueller R.-W."/>
            <person name="Bruemmer F."/>
            <person name="Labrenz M."/>
            <person name="Spormann A.M."/>
            <person name="Op den Camp H."/>
            <person name="Overmann J."/>
            <person name="Amann R."/>
            <person name="Jetten M.S.M."/>
            <person name="Mascher T."/>
            <person name="Medema M.H."/>
            <person name="Devos D.P."/>
            <person name="Kaster A.-K."/>
            <person name="Ovreas L."/>
            <person name="Rohde M."/>
            <person name="Galperin M.Y."/>
            <person name="Jogler C."/>
        </authorList>
    </citation>
    <scope>NUCLEOTIDE SEQUENCE [LARGE SCALE GENOMIC DNA]</scope>
    <source>
        <strain evidence="7 8">Pan181</strain>
    </source>
</reference>
<dbReference type="InterPro" id="IPR013766">
    <property type="entry name" value="Thioredoxin_domain"/>
</dbReference>
<organism evidence="7 8">
    <name type="scientific">Aeoliella mucimassa</name>
    <dbReference type="NCBI Taxonomy" id="2527972"/>
    <lineage>
        <taxon>Bacteria</taxon>
        <taxon>Pseudomonadati</taxon>
        <taxon>Planctomycetota</taxon>
        <taxon>Planctomycetia</taxon>
        <taxon>Pirellulales</taxon>
        <taxon>Lacipirellulaceae</taxon>
        <taxon>Aeoliella</taxon>
    </lineage>
</organism>
<sequence length="389" mass="42299" precursor="true">MRTPTFLTLLVAVALMQSAAFGQEAAEETTQEPEKMTVGSVAPPIDIEHWISTGNGKFEPINEFEPGNVYIVEFWATWCGPCVASMPHLVETQEKYADKGVTIISVSDEPLDTVTTFLEREVRSAEPEAQVQTYGELTSAYCLTTDPDSSVKKDYFLAAGQRGIPCAFIVGKDGHIEWFGHPMAMDKTLELVVTDQWDREAEQAAGEKIEAITQAASQAAQTGDYAKFDELLAELKGMDLPPGAAESVPGQIEMLSRIEMISKCTNAPAEVVAMLKDKGADMETRDLGIMASSIARNKDIDAELFTTLTGLLADRLEAGQDALALSNLLATMHAAQGDWDKAIEFQEKAVEAAGSAGQANSAQLKRIMESTLQRYQEEKAKEEATTDET</sequence>
<evidence type="ECO:0000259" key="6">
    <source>
        <dbReference type="PROSITE" id="PS51352"/>
    </source>
</evidence>
<evidence type="ECO:0000256" key="1">
    <source>
        <dbReference type="ARBA" id="ARBA00004196"/>
    </source>
</evidence>
<dbReference type="GO" id="GO:0017004">
    <property type="term" value="P:cytochrome complex assembly"/>
    <property type="evidence" value="ECO:0007669"/>
    <property type="project" value="UniProtKB-KW"/>
</dbReference>
<dbReference type="Gene3D" id="3.40.30.10">
    <property type="entry name" value="Glutaredoxin"/>
    <property type="match status" value="1"/>
</dbReference>
<accession>A0A518ATQ3</accession>
<feature type="signal peptide" evidence="5">
    <location>
        <begin position="1"/>
        <end position="22"/>
    </location>
</feature>
<evidence type="ECO:0000313" key="8">
    <source>
        <dbReference type="Proteomes" id="UP000315750"/>
    </source>
</evidence>
<name>A0A518ATQ3_9BACT</name>
<keyword evidence="3" id="KW-1015">Disulfide bond</keyword>
<dbReference type="PROSITE" id="PS00194">
    <property type="entry name" value="THIOREDOXIN_1"/>
    <property type="match status" value="1"/>
</dbReference>
<dbReference type="EMBL" id="CP036278">
    <property type="protein sequence ID" value="QDU58109.1"/>
    <property type="molecule type" value="Genomic_DNA"/>
</dbReference>
<dbReference type="GO" id="GO:0016491">
    <property type="term" value="F:oxidoreductase activity"/>
    <property type="evidence" value="ECO:0007669"/>
    <property type="project" value="InterPro"/>
</dbReference>
<evidence type="ECO:0000256" key="2">
    <source>
        <dbReference type="ARBA" id="ARBA00022748"/>
    </source>
</evidence>
<dbReference type="InterPro" id="IPR050553">
    <property type="entry name" value="Thioredoxin_ResA/DsbE_sf"/>
</dbReference>
<dbReference type="InterPro" id="IPR000866">
    <property type="entry name" value="AhpC/TSA"/>
</dbReference>
<dbReference type="PANTHER" id="PTHR42852:SF6">
    <property type="entry name" value="THIOL:DISULFIDE INTERCHANGE PROTEIN DSBE"/>
    <property type="match status" value="1"/>
</dbReference>
<dbReference type="GO" id="GO:0016209">
    <property type="term" value="F:antioxidant activity"/>
    <property type="evidence" value="ECO:0007669"/>
    <property type="project" value="InterPro"/>
</dbReference>
<protein>
    <submittedName>
        <fullName evidence="7">Thiol-disulfide oxidoreductase ResA</fullName>
    </submittedName>
</protein>
<dbReference type="RefSeq" id="WP_145249674.1">
    <property type="nucleotide sequence ID" value="NZ_CP036278.1"/>
</dbReference>